<dbReference type="Pfam" id="PF00296">
    <property type="entry name" value="Bac_luciferase"/>
    <property type="match status" value="1"/>
</dbReference>
<dbReference type="OrthoDB" id="3265338at2"/>
<dbReference type="CDD" id="cd01095">
    <property type="entry name" value="Nitrilotriacetate_monoxgenase"/>
    <property type="match status" value="1"/>
</dbReference>
<dbReference type="SUPFAM" id="SSF51679">
    <property type="entry name" value="Bacterial luciferase-like"/>
    <property type="match status" value="1"/>
</dbReference>
<reference evidence="8 9" key="2">
    <citation type="journal article" date="2016" name="Int. J. Syst. Evol. Microbiol.">
        <title>Bacillus gobiensis sp. nov., isolated from a soil sample.</title>
        <authorList>
            <person name="Liu B."/>
            <person name="Liu G.H."/>
            <person name="Cetin S."/>
            <person name="Schumann P."/>
            <person name="Pan Z.Z."/>
            <person name="Chen Q.Q."/>
        </authorList>
    </citation>
    <scope>NUCLEOTIDE SEQUENCE [LARGE SCALE GENOMIC DNA]</scope>
    <source>
        <strain evidence="8 9">FJAT-4402</strain>
    </source>
</reference>
<keyword evidence="4 8" id="KW-0503">Monooxygenase</keyword>
<feature type="binding site" evidence="6">
    <location>
        <position position="149"/>
    </location>
    <ligand>
        <name>FMN</name>
        <dbReference type="ChEBI" id="CHEBI:58210"/>
    </ligand>
</feature>
<dbReference type="PANTHER" id="PTHR30011">
    <property type="entry name" value="ALKANESULFONATE MONOOXYGENASE-RELATED"/>
    <property type="match status" value="1"/>
</dbReference>
<dbReference type="GO" id="GO:0004497">
    <property type="term" value="F:monooxygenase activity"/>
    <property type="evidence" value="ECO:0007669"/>
    <property type="project" value="UniProtKB-KW"/>
</dbReference>
<feature type="domain" description="Luciferase-like" evidence="7">
    <location>
        <begin position="21"/>
        <end position="382"/>
    </location>
</feature>
<name>A0A0M4FYW1_9BACI</name>
<dbReference type="Proteomes" id="UP000067625">
    <property type="component" value="Chromosome"/>
</dbReference>
<dbReference type="PANTHER" id="PTHR30011:SF16">
    <property type="entry name" value="C2H2 FINGER DOMAIN TRANSCRIPTION FACTOR (EUROFUNG)-RELATED"/>
    <property type="match status" value="1"/>
</dbReference>
<evidence type="ECO:0000259" key="7">
    <source>
        <dbReference type="Pfam" id="PF00296"/>
    </source>
</evidence>
<evidence type="ECO:0000313" key="8">
    <source>
        <dbReference type="EMBL" id="ALC82613.1"/>
    </source>
</evidence>
<evidence type="ECO:0000256" key="4">
    <source>
        <dbReference type="ARBA" id="ARBA00023033"/>
    </source>
</evidence>
<dbReference type="GO" id="GO:0016705">
    <property type="term" value="F:oxidoreductase activity, acting on paired donors, with incorporation or reduction of molecular oxygen"/>
    <property type="evidence" value="ECO:0007669"/>
    <property type="project" value="InterPro"/>
</dbReference>
<protein>
    <submittedName>
        <fullName evidence="8">Monooxygenase</fullName>
    </submittedName>
</protein>
<feature type="binding site" evidence="6">
    <location>
        <position position="95"/>
    </location>
    <ligand>
        <name>FMN</name>
        <dbReference type="ChEBI" id="CHEBI:58210"/>
    </ligand>
</feature>
<dbReference type="STRING" id="1441095.AM592_14275"/>
<evidence type="ECO:0000256" key="1">
    <source>
        <dbReference type="ARBA" id="ARBA00022630"/>
    </source>
</evidence>
<feature type="binding site" evidence="6">
    <location>
        <position position="145"/>
    </location>
    <ligand>
        <name>FMN</name>
        <dbReference type="ChEBI" id="CHEBI:58210"/>
    </ligand>
</feature>
<dbReference type="RefSeq" id="WP_053604418.1">
    <property type="nucleotide sequence ID" value="NZ_CP012600.1"/>
</dbReference>
<comment type="similarity">
    <text evidence="5">Belongs to the NtaA/SnaA/DszA monooxygenase family.</text>
</comment>
<dbReference type="InterPro" id="IPR011251">
    <property type="entry name" value="Luciferase-like_dom"/>
</dbReference>
<evidence type="ECO:0000256" key="5">
    <source>
        <dbReference type="ARBA" id="ARBA00033748"/>
    </source>
</evidence>
<dbReference type="NCBIfam" id="TIGR03860">
    <property type="entry name" value="FMN_nitrolo"/>
    <property type="match status" value="1"/>
</dbReference>
<dbReference type="AlphaFoldDB" id="A0A0M4FYW1"/>
<keyword evidence="3" id="KW-0560">Oxidoreductase</keyword>
<keyword evidence="1 6" id="KW-0285">Flavoprotein</keyword>
<dbReference type="PATRIC" id="fig|1441095.3.peg.3146"/>
<feature type="binding site" evidence="6">
    <location>
        <position position="219"/>
    </location>
    <ligand>
        <name>FMN</name>
        <dbReference type="ChEBI" id="CHEBI:58210"/>
    </ligand>
</feature>
<dbReference type="PIRSF" id="PIRSF000337">
    <property type="entry name" value="NTA_MOA"/>
    <property type="match status" value="1"/>
</dbReference>
<dbReference type="InterPro" id="IPR036661">
    <property type="entry name" value="Luciferase-like_sf"/>
</dbReference>
<evidence type="ECO:0000313" key="9">
    <source>
        <dbReference type="Proteomes" id="UP000067625"/>
    </source>
</evidence>
<evidence type="ECO:0000256" key="3">
    <source>
        <dbReference type="ARBA" id="ARBA00023002"/>
    </source>
</evidence>
<evidence type="ECO:0000256" key="2">
    <source>
        <dbReference type="ARBA" id="ARBA00022643"/>
    </source>
</evidence>
<feature type="binding site" evidence="6">
    <location>
        <position position="220"/>
    </location>
    <ligand>
        <name>FMN</name>
        <dbReference type="ChEBI" id="CHEBI:58210"/>
    </ligand>
</feature>
<proteinExistence type="inferred from homology"/>
<accession>A0A0M4FYW1</accession>
<keyword evidence="2 6" id="KW-0288">FMN</keyword>
<dbReference type="Gene3D" id="3.20.20.30">
    <property type="entry name" value="Luciferase-like domain"/>
    <property type="match status" value="1"/>
</dbReference>
<gene>
    <name evidence="8" type="ORF">AM592_14275</name>
</gene>
<evidence type="ECO:0000256" key="6">
    <source>
        <dbReference type="PIRSR" id="PIRSR000337-1"/>
    </source>
</evidence>
<sequence length="448" mass="50398">MALKRKLRIGTMLNGSGGNMSSWRHPKAVADGSINIGHYRKLAQKAEEGKLDFLFVADGLYITEQTRPNLLNRFEPITLITALASATEHIGVVATLSTTYSEPFTVARQFASVDHISGGRAGWNVVTSPLEKSAANYNKGLHPEHDLRYKIASEYLEVTRGLWDSWEDDAFIRDKESGVFFHPEKLHHLHHKGEFFSVEGPLNIGRSPQGHPLIFQAGSSEAGMSFAAREADAIFTRHLTLKDAQKFYKDVKNRADKAGRDKNDLFVFPSITSFVGETEAEAIEKYQQVTELVDEKAALDYLGRYFDHYDFTQHPLDEPFPDIGDLGRNGFQATTERIKHIAKNENLTLRELAFRITTPKDDNVFIGTAEQVADSIQEWFEAEAADGYVLGNQILPEGLNDFVDKVIPILQKRGLFRTEYESTTLRGNLGLDVPRNRFVSAQDKVHNR</sequence>
<organism evidence="8 9">
    <name type="scientific">Bacillus gobiensis</name>
    <dbReference type="NCBI Taxonomy" id="1441095"/>
    <lineage>
        <taxon>Bacteria</taxon>
        <taxon>Bacillati</taxon>
        <taxon>Bacillota</taxon>
        <taxon>Bacilli</taxon>
        <taxon>Bacillales</taxon>
        <taxon>Bacillaceae</taxon>
        <taxon>Bacillus</taxon>
    </lineage>
</organism>
<feature type="binding site" evidence="6">
    <location>
        <position position="58"/>
    </location>
    <ligand>
        <name>FMN</name>
        <dbReference type="ChEBI" id="CHEBI:58210"/>
    </ligand>
</feature>
<keyword evidence="9" id="KW-1185">Reference proteome</keyword>
<dbReference type="InterPro" id="IPR016215">
    <property type="entry name" value="NTA_MOA"/>
</dbReference>
<dbReference type="InterPro" id="IPR051260">
    <property type="entry name" value="Diverse_substr_monoxygenases"/>
</dbReference>
<dbReference type="EMBL" id="CP012600">
    <property type="protein sequence ID" value="ALC82613.1"/>
    <property type="molecule type" value="Genomic_DNA"/>
</dbReference>
<reference evidence="9" key="1">
    <citation type="submission" date="2015-08" db="EMBL/GenBank/DDBJ databases">
        <title>Genome sequencing project for genomic taxonomy and phylogenomics of Bacillus-like bacteria.</title>
        <authorList>
            <person name="Liu B."/>
            <person name="Wang J."/>
            <person name="Zhu Y."/>
            <person name="Liu G."/>
            <person name="Chen Q."/>
            <person name="Chen Z."/>
            <person name="Lan J."/>
            <person name="Che J."/>
            <person name="Ge C."/>
            <person name="Shi H."/>
            <person name="Pan Z."/>
            <person name="Liu X."/>
        </authorList>
    </citation>
    <scope>NUCLEOTIDE SEQUENCE [LARGE SCALE GENOMIC DNA]</scope>
    <source>
        <strain evidence="9">FJAT-4402</strain>
    </source>
</reference>